<name>A0ABR7TH12_9BACT</name>
<dbReference type="Gene3D" id="1.25.10.10">
    <property type="entry name" value="Leucine-rich Repeat Variant"/>
    <property type="match status" value="1"/>
</dbReference>
<dbReference type="EMBL" id="JACVFC010000001">
    <property type="protein sequence ID" value="MBC9929777.1"/>
    <property type="molecule type" value="Genomic_DNA"/>
</dbReference>
<organism evidence="1 2">
    <name type="scientific">Chitinophaga qingshengii</name>
    <dbReference type="NCBI Taxonomy" id="1569794"/>
    <lineage>
        <taxon>Bacteria</taxon>
        <taxon>Pseudomonadati</taxon>
        <taxon>Bacteroidota</taxon>
        <taxon>Chitinophagia</taxon>
        <taxon>Chitinophagales</taxon>
        <taxon>Chitinophagaceae</taxon>
        <taxon>Chitinophaga</taxon>
    </lineage>
</organism>
<comment type="caution">
    <text evidence="1">The sequence shown here is derived from an EMBL/GenBank/DDBJ whole genome shotgun (WGS) entry which is preliminary data.</text>
</comment>
<dbReference type="InterPro" id="IPR011989">
    <property type="entry name" value="ARM-like"/>
</dbReference>
<reference evidence="1 2" key="1">
    <citation type="submission" date="2020-09" db="EMBL/GenBank/DDBJ databases">
        <title>Genome sequences of type strains of Chitinophaga qingshengii and Chitinophaga varians.</title>
        <authorList>
            <person name="Kittiwongwattana C."/>
        </authorList>
    </citation>
    <scope>NUCLEOTIDE SEQUENCE [LARGE SCALE GENOMIC DNA]</scope>
    <source>
        <strain evidence="1 2">JCM 30026</strain>
    </source>
</reference>
<protein>
    <submittedName>
        <fullName evidence="1">HEAT repeat domain-containing protein</fullName>
    </submittedName>
</protein>
<dbReference type="Pfam" id="PF13646">
    <property type="entry name" value="HEAT_2"/>
    <property type="match status" value="1"/>
</dbReference>
<proteinExistence type="predicted"/>
<evidence type="ECO:0000313" key="1">
    <source>
        <dbReference type="EMBL" id="MBC9929777.1"/>
    </source>
</evidence>
<keyword evidence="2" id="KW-1185">Reference proteome</keyword>
<accession>A0ABR7TH12</accession>
<dbReference type="RefSeq" id="WP_188086874.1">
    <property type="nucleotide sequence ID" value="NZ_JACVFC010000001.1"/>
</dbReference>
<dbReference type="Proteomes" id="UP000659124">
    <property type="component" value="Unassembled WGS sequence"/>
</dbReference>
<gene>
    <name evidence="1" type="ORF">ICL07_05275</name>
</gene>
<evidence type="ECO:0000313" key="2">
    <source>
        <dbReference type="Proteomes" id="UP000659124"/>
    </source>
</evidence>
<dbReference type="InterPro" id="IPR016024">
    <property type="entry name" value="ARM-type_fold"/>
</dbReference>
<dbReference type="SUPFAM" id="SSF48371">
    <property type="entry name" value="ARM repeat"/>
    <property type="match status" value="1"/>
</dbReference>
<sequence>MDQYLIELIDRMNDTSDMPLPQGVSSSKSISFIALREAEKIQDARYVPQLIDFINIEKDLKKRHRAYFTLAHIAKNTDNETAMVFLISRVDKEKDKYVLSALLEGIADLKKPAGTNLTPLITATKNKAWDVRQSAIKSLAHSAEKTAETALLEVIHTSKNEYDLIYANMALSSSGTPESLPSLVKLLEHKRQDVSGTALSAILKLGDASYLPLFLEQLEKGKNKFTALYGVIKHGGEAVVPNLVHRVRQLVAKQRAIEAMNTAGQTEIMVALEFLVQYAAGNQEIRKLYELLTGKKSALLWDREKQWLQKFQQHFK</sequence>